<dbReference type="InterPro" id="IPR002477">
    <property type="entry name" value="Peptidoglycan-bd-like"/>
</dbReference>
<feature type="region of interest" description="Disordered" evidence="1">
    <location>
        <begin position="102"/>
        <end position="164"/>
    </location>
</feature>
<dbReference type="RefSeq" id="WP_166951835.1">
    <property type="nucleotide sequence ID" value="NZ_JAASQI010000004.1"/>
</dbReference>
<dbReference type="InterPro" id="IPR036365">
    <property type="entry name" value="PGBD-like_sf"/>
</dbReference>
<dbReference type="SUPFAM" id="SSF47090">
    <property type="entry name" value="PGBD-like"/>
    <property type="match status" value="1"/>
</dbReference>
<dbReference type="EMBL" id="JAASQI010000004">
    <property type="protein sequence ID" value="NIJ58166.1"/>
    <property type="molecule type" value="Genomic_DNA"/>
</dbReference>
<feature type="compositionally biased region" description="Basic and acidic residues" evidence="1">
    <location>
        <begin position="1"/>
        <end position="14"/>
    </location>
</feature>
<feature type="domain" description="Peptidoglycan binding-like" evidence="2">
    <location>
        <begin position="190"/>
        <end position="232"/>
    </location>
</feature>
<accession>A0ABX0UYY3</accession>
<sequence length="251" mass="25408">MREALARSDFDAVRRAPAPKRVRGPATPVSRAPDERRAPRATAPEPPVLTAFLRDISGLAASAVVGAFRRYPAALGGGLTGAVLAVSIIVNAAFLQEGTHPSPLFGENRADAPAQPAPKPASAARTPAQAPRPPAPRPAGTAEAAVQPQPPRRNEAAAAAPAVAAPTSDDAIAHLLATGAPPREAKPAGVLGVQKALVKLGYAITADGLMGPATRQAIMAFEKLEGLPQTGDPATTGMRRALAVAAGTALD</sequence>
<feature type="compositionally biased region" description="Low complexity" evidence="1">
    <location>
        <begin position="120"/>
        <end position="129"/>
    </location>
</feature>
<feature type="region of interest" description="Disordered" evidence="1">
    <location>
        <begin position="1"/>
        <end position="46"/>
    </location>
</feature>
<organism evidence="3 4">
    <name type="scientific">Pseudochelatococcus lubricantis</name>
    <dbReference type="NCBI Taxonomy" id="1538102"/>
    <lineage>
        <taxon>Bacteria</taxon>
        <taxon>Pseudomonadati</taxon>
        <taxon>Pseudomonadota</taxon>
        <taxon>Alphaproteobacteria</taxon>
        <taxon>Hyphomicrobiales</taxon>
        <taxon>Chelatococcaceae</taxon>
        <taxon>Pseudochelatococcus</taxon>
    </lineage>
</organism>
<name>A0ABX0UYY3_9HYPH</name>
<dbReference type="Gene3D" id="1.10.101.10">
    <property type="entry name" value="PGBD-like superfamily/PGBD"/>
    <property type="match status" value="1"/>
</dbReference>
<proteinExistence type="predicted"/>
<dbReference type="Proteomes" id="UP001429580">
    <property type="component" value="Unassembled WGS sequence"/>
</dbReference>
<reference evidence="3 4" key="1">
    <citation type="submission" date="2020-03" db="EMBL/GenBank/DDBJ databases">
        <title>Genomic Encyclopedia of Type Strains, Phase IV (KMG-IV): sequencing the most valuable type-strain genomes for metagenomic binning, comparative biology and taxonomic classification.</title>
        <authorList>
            <person name="Goeker M."/>
        </authorList>
    </citation>
    <scope>NUCLEOTIDE SEQUENCE [LARGE SCALE GENOMIC DNA]</scope>
    <source>
        <strain evidence="3 4">DSM 103870</strain>
    </source>
</reference>
<evidence type="ECO:0000313" key="3">
    <source>
        <dbReference type="EMBL" id="NIJ58166.1"/>
    </source>
</evidence>
<protein>
    <recommendedName>
        <fullName evidence="2">Peptidoglycan binding-like domain-containing protein</fullName>
    </recommendedName>
</protein>
<keyword evidence="4" id="KW-1185">Reference proteome</keyword>
<comment type="caution">
    <text evidence="3">The sequence shown here is derived from an EMBL/GenBank/DDBJ whole genome shotgun (WGS) entry which is preliminary data.</text>
</comment>
<dbReference type="Pfam" id="PF01471">
    <property type="entry name" value="PG_binding_1"/>
    <property type="match status" value="1"/>
</dbReference>
<gene>
    <name evidence="3" type="ORF">FHS82_002008</name>
</gene>
<evidence type="ECO:0000313" key="4">
    <source>
        <dbReference type="Proteomes" id="UP001429580"/>
    </source>
</evidence>
<dbReference type="InterPro" id="IPR036366">
    <property type="entry name" value="PGBDSf"/>
</dbReference>
<evidence type="ECO:0000259" key="2">
    <source>
        <dbReference type="Pfam" id="PF01471"/>
    </source>
</evidence>
<evidence type="ECO:0000256" key="1">
    <source>
        <dbReference type="SAM" id="MobiDB-lite"/>
    </source>
</evidence>